<proteinExistence type="predicted"/>
<dbReference type="GO" id="GO:0016787">
    <property type="term" value="F:hydrolase activity"/>
    <property type="evidence" value="ECO:0007669"/>
    <property type="project" value="UniProtKB-KW"/>
</dbReference>
<dbReference type="Proteomes" id="UP000219546">
    <property type="component" value="Unassembled WGS sequence"/>
</dbReference>
<dbReference type="InterPro" id="IPR036866">
    <property type="entry name" value="RibonucZ/Hydroxyglut_hydro"/>
</dbReference>
<protein>
    <submittedName>
        <fullName evidence="1">Beta-lactamase superfamily II metal-dependent hydrolase</fullName>
    </submittedName>
</protein>
<keyword evidence="2" id="KW-1185">Reference proteome</keyword>
<name>A0A285CKT7_9BACI</name>
<dbReference type="Gene3D" id="3.60.15.10">
    <property type="entry name" value="Ribonuclease Z/Hydroxyacylglutathione hydrolase-like"/>
    <property type="match status" value="1"/>
</dbReference>
<dbReference type="RefSeq" id="WP_097157571.1">
    <property type="nucleotide sequence ID" value="NZ_JBEPMQ010000001.1"/>
</dbReference>
<accession>A0A285CKT7</accession>
<sequence length="281" mass="31988">MLISQKMIAFFICSTLLLNNAIITSSVERIDVNLRDQEIAFTFFALENGEATLLQFPDGENILINTGDRSSQNKLDYWLNLYGVDRISTVIITKEDSGQIGNLEHVINHYQTRQVILSNRLYGQWKGNHSYPNNVAVQWWDSGTKIELSSDVKLEVLYNGTAPTEGMDFSITFFAHRFLFLSSYGTDSELKLLNEKLQDVNIVKIPNYGAAQAITKKLAKHIDPQVAILFNMNSIKPNENILKLLNDMWIDAYLTKEHGTITIKCTDDTYEIIHIHPKGKE</sequence>
<reference evidence="1 2" key="1">
    <citation type="submission" date="2017-08" db="EMBL/GenBank/DDBJ databases">
        <authorList>
            <person name="de Groot N.N."/>
        </authorList>
    </citation>
    <scope>NUCLEOTIDE SEQUENCE [LARGE SCALE GENOMIC DNA]</scope>
    <source>
        <strain evidence="1 2">JC228</strain>
    </source>
</reference>
<keyword evidence="1" id="KW-0378">Hydrolase</keyword>
<dbReference type="OrthoDB" id="2696637at2"/>
<dbReference type="SUPFAM" id="SSF56281">
    <property type="entry name" value="Metallo-hydrolase/oxidoreductase"/>
    <property type="match status" value="1"/>
</dbReference>
<dbReference type="PANTHER" id="PTHR30619">
    <property type="entry name" value="DNA INTERNALIZATION/COMPETENCE PROTEIN COMEC/REC2"/>
    <property type="match status" value="1"/>
</dbReference>
<evidence type="ECO:0000313" key="1">
    <source>
        <dbReference type="EMBL" id="SNX68172.1"/>
    </source>
</evidence>
<dbReference type="AlphaFoldDB" id="A0A285CKT7"/>
<dbReference type="EMBL" id="OAOP01000002">
    <property type="protein sequence ID" value="SNX68172.1"/>
    <property type="molecule type" value="Genomic_DNA"/>
</dbReference>
<evidence type="ECO:0000313" key="2">
    <source>
        <dbReference type="Proteomes" id="UP000219546"/>
    </source>
</evidence>
<gene>
    <name evidence="1" type="ORF">SAMN05877753_102381</name>
</gene>
<dbReference type="PANTHER" id="PTHR30619:SF1">
    <property type="entry name" value="RECOMBINATION PROTEIN 2"/>
    <property type="match status" value="1"/>
</dbReference>
<dbReference type="InterPro" id="IPR052159">
    <property type="entry name" value="Competence_DNA_uptake"/>
</dbReference>
<organism evidence="1 2">
    <name type="scientific">Bacillus oleivorans</name>
    <dbReference type="NCBI Taxonomy" id="1448271"/>
    <lineage>
        <taxon>Bacteria</taxon>
        <taxon>Bacillati</taxon>
        <taxon>Bacillota</taxon>
        <taxon>Bacilli</taxon>
        <taxon>Bacillales</taxon>
        <taxon>Bacillaceae</taxon>
        <taxon>Bacillus</taxon>
    </lineage>
</organism>